<sequence>MTEYNLVFTAIQTAETQLGNLTQRYSELRLSEKPCHYLENDDIVAFIEMSQRAVDEMCIECNEKLSTLVSRLEKRTKMMDPVTKAPRFGPRMLEKVNALIRRFDAWKLELETSDVLRDIKSMGLCLRERKLCKLKEKVEQSRLSKVEEVRREHELLQMVREDEEEHRRRRIVKDEIERQNLTMLARQAQAIREAKARKLEEDALRSDEELQKLNAQKEAVVLGKEGLRQALLTLERNVDDKALYRSKLDKVHKIVSNICSEPEKELYRKIDKDNYRFQEDFGKFEGGYHFLLSMGFKEVYDEIESKTMFYLEEPDVNEDMDAWTDWFDSMKDYKTFLEDCMSGSPPA</sequence>
<evidence type="ECO:0000313" key="2">
    <source>
        <dbReference type="EMBL" id="CCA20172.1"/>
    </source>
</evidence>
<accession>F0WG38</accession>
<evidence type="ECO:0000259" key="1">
    <source>
        <dbReference type="Pfam" id="PF09409"/>
    </source>
</evidence>
<dbReference type="Pfam" id="PF09409">
    <property type="entry name" value="PUB"/>
    <property type="match status" value="1"/>
</dbReference>
<dbReference type="PANTHER" id="PTHR46713">
    <property type="entry name" value="F13M7.16 PROTEIN"/>
    <property type="match status" value="1"/>
</dbReference>
<gene>
    <name evidence="2" type="primary">AlNc14C87G5567</name>
    <name evidence="2" type="ORF">ALNC14_063150</name>
</gene>
<reference evidence="2" key="2">
    <citation type="submission" date="2011-02" db="EMBL/GenBank/DDBJ databases">
        <authorList>
            <person name="MacLean D."/>
        </authorList>
    </citation>
    <scope>NUCLEOTIDE SEQUENCE</scope>
</reference>
<dbReference type="HOGENOM" id="CLU_063570_0_0_1"/>
<protein>
    <submittedName>
        <fullName evidence="2">Uncharacterized protein AlNc14C87G5567</fullName>
    </submittedName>
</protein>
<dbReference type="InterPro" id="IPR036339">
    <property type="entry name" value="PUB-like_dom_sf"/>
</dbReference>
<organism evidence="2">
    <name type="scientific">Albugo laibachii Nc14</name>
    <dbReference type="NCBI Taxonomy" id="890382"/>
    <lineage>
        <taxon>Eukaryota</taxon>
        <taxon>Sar</taxon>
        <taxon>Stramenopiles</taxon>
        <taxon>Oomycota</taxon>
        <taxon>Peronosporomycetes</taxon>
        <taxon>Albuginales</taxon>
        <taxon>Albuginaceae</taxon>
        <taxon>Albugo</taxon>
    </lineage>
</organism>
<proteinExistence type="predicted"/>
<dbReference type="CDD" id="cd09212">
    <property type="entry name" value="PUB"/>
    <property type="match status" value="1"/>
</dbReference>
<name>F0WG38_9STRA</name>
<dbReference type="AlphaFoldDB" id="F0WG38"/>
<feature type="domain" description="PUB" evidence="1">
    <location>
        <begin position="248"/>
        <end position="317"/>
    </location>
</feature>
<dbReference type="EMBL" id="FR824132">
    <property type="protein sequence ID" value="CCA20172.1"/>
    <property type="molecule type" value="Genomic_DNA"/>
</dbReference>
<dbReference type="Gene3D" id="1.20.58.2190">
    <property type="match status" value="1"/>
</dbReference>
<reference evidence="2" key="1">
    <citation type="journal article" date="2011" name="PLoS Biol.">
        <title>Gene gain and loss during evolution of obligate parasitism in the white rust pathogen of Arabidopsis thaliana.</title>
        <authorList>
            <person name="Kemen E."/>
            <person name="Gardiner A."/>
            <person name="Schultz-Larsen T."/>
            <person name="Kemen A.C."/>
            <person name="Balmuth A.L."/>
            <person name="Robert-Seilaniantz A."/>
            <person name="Bailey K."/>
            <person name="Holub E."/>
            <person name="Studholme D.J."/>
            <person name="Maclean D."/>
            <person name="Jones J.D."/>
        </authorList>
    </citation>
    <scope>NUCLEOTIDE SEQUENCE</scope>
</reference>
<dbReference type="PANTHER" id="PTHR46713:SF1">
    <property type="entry name" value="F13M7.16 PROTEIN"/>
    <property type="match status" value="1"/>
</dbReference>
<dbReference type="InterPro" id="IPR018997">
    <property type="entry name" value="PUB_domain"/>
</dbReference>
<dbReference type="SUPFAM" id="SSF143503">
    <property type="entry name" value="PUG domain-like"/>
    <property type="match status" value="1"/>
</dbReference>